<feature type="transmembrane region" description="Helical" evidence="1">
    <location>
        <begin position="108"/>
        <end position="131"/>
    </location>
</feature>
<reference evidence="2 3" key="1">
    <citation type="submission" date="2012-09" db="EMBL/GenBank/DDBJ databases">
        <title>Genome Sequence of alkane-degrading Bacterium Alcanivorax sp. 521-1.</title>
        <authorList>
            <person name="Lai Q."/>
            <person name="Shao Z."/>
        </authorList>
    </citation>
    <scope>NUCLEOTIDE SEQUENCE [LARGE SCALE GENOMIC DNA]</scope>
    <source>
        <strain evidence="2 3">521-1</strain>
    </source>
</reference>
<name>A0ABS0ARB4_9GAMM</name>
<dbReference type="InterPro" id="IPR010266">
    <property type="entry name" value="NnrS"/>
</dbReference>
<feature type="transmembrane region" description="Helical" evidence="1">
    <location>
        <begin position="6"/>
        <end position="23"/>
    </location>
</feature>
<evidence type="ECO:0000313" key="2">
    <source>
        <dbReference type="EMBL" id="MBF5056469.1"/>
    </source>
</evidence>
<organism evidence="2 3">
    <name type="scientific">Alloalcanivorax profundimaris</name>
    <dbReference type="NCBI Taxonomy" id="2735259"/>
    <lineage>
        <taxon>Bacteria</taxon>
        <taxon>Pseudomonadati</taxon>
        <taxon>Pseudomonadota</taxon>
        <taxon>Gammaproteobacteria</taxon>
        <taxon>Oceanospirillales</taxon>
        <taxon>Alcanivoracaceae</taxon>
        <taxon>Alloalcanivorax</taxon>
    </lineage>
</organism>
<comment type="caution">
    <text evidence="2">The sequence shown here is derived from an EMBL/GenBank/DDBJ whole genome shotgun (WGS) entry which is preliminary data.</text>
</comment>
<evidence type="ECO:0008006" key="4">
    <source>
        <dbReference type="Google" id="ProtNLM"/>
    </source>
</evidence>
<keyword evidence="3" id="KW-1185">Reference proteome</keyword>
<protein>
    <recommendedName>
        <fullName evidence="4">NnrS family protein</fullName>
    </recommendedName>
</protein>
<feature type="transmembrane region" description="Helical" evidence="1">
    <location>
        <begin position="236"/>
        <end position="258"/>
    </location>
</feature>
<feature type="transmembrane region" description="Helical" evidence="1">
    <location>
        <begin position="270"/>
        <end position="293"/>
    </location>
</feature>
<evidence type="ECO:0000256" key="1">
    <source>
        <dbReference type="SAM" id="Phobius"/>
    </source>
</evidence>
<feature type="transmembrane region" description="Helical" evidence="1">
    <location>
        <begin position="151"/>
        <end position="170"/>
    </location>
</feature>
<feature type="transmembrane region" description="Helical" evidence="1">
    <location>
        <begin position="85"/>
        <end position="102"/>
    </location>
</feature>
<feature type="transmembrane region" description="Helical" evidence="1">
    <location>
        <begin position="205"/>
        <end position="230"/>
    </location>
</feature>
<gene>
    <name evidence="2" type="ORF">Y5W_01763</name>
</gene>
<feature type="transmembrane region" description="Helical" evidence="1">
    <location>
        <begin position="176"/>
        <end position="198"/>
    </location>
</feature>
<keyword evidence="1" id="KW-1133">Transmembrane helix</keyword>
<feature type="transmembrane region" description="Helical" evidence="1">
    <location>
        <begin position="299"/>
        <end position="322"/>
    </location>
</feature>
<dbReference type="Proteomes" id="UP000662703">
    <property type="component" value="Unassembled WGS sequence"/>
</dbReference>
<sequence>MLAGFLNAAVAGFLLTAVCNWTGTAPLAGWRLAALWLVWLAGRLAMALAGDAAPWAVALDLLFVPLVMLDAGVRIWRARQRRQMIVLLVLLAFWGLDAAFHWRGDPRYLHALVLLGALLILVIGGRITPAFTSNWLRQQGENPALVTVRPWLDRGALITVAVLVCLQVAGLTSSPWQAALALLAALLVLARLVGWAGWRTGREPLLWILHLGHLWVVAGLVLLGLAALSLVPGSAWLHALGAGAMGTMVLGVMTRVAVGHTGRPLRLRRGGLTAYLLMLCAGLARVAVALGVMPMMAGLWLAALAWSGAWLVFLGGYGRILLTRRADGRPG</sequence>
<keyword evidence="1" id="KW-0472">Membrane</keyword>
<accession>A0ABS0ARB4</accession>
<evidence type="ECO:0000313" key="3">
    <source>
        <dbReference type="Proteomes" id="UP000662703"/>
    </source>
</evidence>
<keyword evidence="1" id="KW-0812">Transmembrane</keyword>
<proteinExistence type="predicted"/>
<dbReference type="EMBL" id="ARXX01000023">
    <property type="protein sequence ID" value="MBF5056469.1"/>
    <property type="molecule type" value="Genomic_DNA"/>
</dbReference>
<dbReference type="Pfam" id="PF05940">
    <property type="entry name" value="NnrS"/>
    <property type="match status" value="1"/>
</dbReference>